<gene>
    <name evidence="2" type="ordered locus">Mesil_0844</name>
</gene>
<protein>
    <submittedName>
        <fullName evidence="2">Uncharacterized protein</fullName>
    </submittedName>
</protein>
<name>D7BBW1_ALLS1</name>
<keyword evidence="3" id="KW-1185">Reference proteome</keyword>
<proteinExistence type="predicted"/>
<dbReference type="KEGG" id="msv:Mesil_0844"/>
<evidence type="ECO:0000313" key="3">
    <source>
        <dbReference type="Proteomes" id="UP000001916"/>
    </source>
</evidence>
<evidence type="ECO:0000313" key="2">
    <source>
        <dbReference type="EMBL" id="ADH62757.1"/>
    </source>
</evidence>
<feature type="compositionally biased region" description="Low complexity" evidence="1">
    <location>
        <begin position="41"/>
        <end position="50"/>
    </location>
</feature>
<dbReference type="STRING" id="526227.Mesil_0844"/>
<dbReference type="HOGENOM" id="CLU_2356450_0_0_0"/>
<dbReference type="RefSeq" id="WP_013157343.1">
    <property type="nucleotide sequence ID" value="NC_014212.1"/>
</dbReference>
<accession>D7BBW1</accession>
<dbReference type="EMBL" id="CP002042">
    <property type="protein sequence ID" value="ADH62757.1"/>
    <property type="molecule type" value="Genomic_DNA"/>
</dbReference>
<dbReference type="Proteomes" id="UP000001916">
    <property type="component" value="Chromosome"/>
</dbReference>
<sequence>MVNRIAEKLLEDEGLTEGLSDEQAQELLSWLMEIAEELAAQQSSEASLSRDSSEAGGPMAQLHRLGREMARLSRSFNVPIEELIDLVELAWEDPEAPPTPPAMRA</sequence>
<feature type="region of interest" description="Disordered" evidence="1">
    <location>
        <begin position="41"/>
        <end position="61"/>
    </location>
</feature>
<dbReference type="AlphaFoldDB" id="D7BBW1"/>
<organism evidence="2 3">
    <name type="scientific">Allomeiothermus silvanus (strain ATCC 700542 / DSM 9946 / NBRC 106475 / NCIMB 13440 / VI-R2)</name>
    <name type="common">Thermus silvanus</name>
    <dbReference type="NCBI Taxonomy" id="526227"/>
    <lineage>
        <taxon>Bacteria</taxon>
        <taxon>Thermotogati</taxon>
        <taxon>Deinococcota</taxon>
        <taxon>Deinococci</taxon>
        <taxon>Thermales</taxon>
        <taxon>Thermaceae</taxon>
        <taxon>Allomeiothermus</taxon>
    </lineage>
</organism>
<reference evidence="2 3" key="1">
    <citation type="journal article" date="2010" name="Stand. Genomic Sci.">
        <title>Complete genome sequence of Meiothermus silvanus type strain (VI-R2).</title>
        <authorList>
            <person name="Sikorski J."/>
            <person name="Tindall B.J."/>
            <person name="Lowry S."/>
            <person name="Lucas S."/>
            <person name="Nolan M."/>
            <person name="Copeland A."/>
            <person name="Glavina Del Rio T."/>
            <person name="Tice H."/>
            <person name="Cheng J.F."/>
            <person name="Han C."/>
            <person name="Pitluck S."/>
            <person name="Liolios K."/>
            <person name="Ivanova N."/>
            <person name="Mavromatis K."/>
            <person name="Mikhailova N."/>
            <person name="Pati A."/>
            <person name="Goodwin L."/>
            <person name="Chen A."/>
            <person name="Palaniappan K."/>
            <person name="Land M."/>
            <person name="Hauser L."/>
            <person name="Chang Y.J."/>
            <person name="Jeffries C.D."/>
            <person name="Rohde M."/>
            <person name="Goker M."/>
            <person name="Woyke T."/>
            <person name="Bristow J."/>
            <person name="Eisen J.A."/>
            <person name="Markowitz V."/>
            <person name="Hugenholtz P."/>
            <person name="Kyrpides N.C."/>
            <person name="Klenk H.P."/>
            <person name="Lapidus A."/>
        </authorList>
    </citation>
    <scope>NUCLEOTIDE SEQUENCE [LARGE SCALE GENOMIC DNA]</scope>
    <source>
        <strain evidence="3">ATCC 700542 / DSM 9946 / VI-R2</strain>
    </source>
</reference>
<evidence type="ECO:0000256" key="1">
    <source>
        <dbReference type="SAM" id="MobiDB-lite"/>
    </source>
</evidence>
<dbReference type="OrthoDB" id="26327at2"/>